<dbReference type="AlphaFoldDB" id="A0A5N7C603"/>
<dbReference type="InterPro" id="IPR011990">
    <property type="entry name" value="TPR-like_helical_dom_sf"/>
</dbReference>
<dbReference type="OrthoDB" id="1658288at2759"/>
<proteinExistence type="predicted"/>
<dbReference type="SUPFAM" id="SSF48452">
    <property type="entry name" value="TPR-like"/>
    <property type="match status" value="1"/>
</dbReference>
<dbReference type="Gene3D" id="1.25.40.10">
    <property type="entry name" value="Tetratricopeptide repeat domain"/>
    <property type="match status" value="2"/>
</dbReference>
<dbReference type="Proteomes" id="UP000326877">
    <property type="component" value="Unassembled WGS sequence"/>
</dbReference>
<organism evidence="2">
    <name type="scientific">Petromyces alliaceus</name>
    <name type="common">Aspergillus alliaceus</name>
    <dbReference type="NCBI Taxonomy" id="209559"/>
    <lineage>
        <taxon>Eukaryota</taxon>
        <taxon>Fungi</taxon>
        <taxon>Dikarya</taxon>
        <taxon>Ascomycota</taxon>
        <taxon>Pezizomycotina</taxon>
        <taxon>Eurotiomycetes</taxon>
        <taxon>Eurotiomycetidae</taxon>
        <taxon>Eurotiales</taxon>
        <taxon>Aspergillaceae</taxon>
        <taxon>Aspergillus</taxon>
        <taxon>Aspergillus subgen. Circumdati</taxon>
    </lineage>
</organism>
<protein>
    <recommendedName>
        <fullName evidence="3">MalT-like TPR region domain-containing protein</fullName>
    </recommendedName>
</protein>
<dbReference type="Pfam" id="PF13374">
    <property type="entry name" value="TPR_10"/>
    <property type="match status" value="1"/>
</dbReference>
<evidence type="ECO:0000256" key="1">
    <source>
        <dbReference type="SAM" id="MobiDB-lite"/>
    </source>
</evidence>
<accession>A0A5N7C603</accession>
<name>A0A5N7C603_PETAA</name>
<evidence type="ECO:0008006" key="3">
    <source>
        <dbReference type="Google" id="ProtNLM"/>
    </source>
</evidence>
<reference evidence="2" key="1">
    <citation type="submission" date="2019-04" db="EMBL/GenBank/DDBJ databases">
        <title>Friends and foes A comparative genomics studyof 23 Aspergillus species from section Flavi.</title>
        <authorList>
            <consortium name="DOE Joint Genome Institute"/>
            <person name="Kjaerbolling I."/>
            <person name="Vesth T."/>
            <person name="Frisvad J.C."/>
            <person name="Nybo J.L."/>
            <person name="Theobald S."/>
            <person name="Kildgaard S."/>
            <person name="Isbrandt T."/>
            <person name="Kuo A."/>
            <person name="Sato A."/>
            <person name="Lyhne E.K."/>
            <person name="Kogle M.E."/>
            <person name="Wiebenga A."/>
            <person name="Kun R.S."/>
            <person name="Lubbers R.J."/>
            <person name="Makela M.R."/>
            <person name="Barry K."/>
            <person name="Chovatia M."/>
            <person name="Clum A."/>
            <person name="Daum C."/>
            <person name="Haridas S."/>
            <person name="He G."/>
            <person name="LaButti K."/>
            <person name="Lipzen A."/>
            <person name="Mondo S."/>
            <person name="Riley R."/>
            <person name="Salamov A."/>
            <person name="Simmons B.A."/>
            <person name="Magnuson J.K."/>
            <person name="Henrissat B."/>
            <person name="Mortensen U.H."/>
            <person name="Larsen T.O."/>
            <person name="Devries R.P."/>
            <person name="Grigoriev I.V."/>
            <person name="Machida M."/>
            <person name="Baker S.E."/>
            <person name="Andersen M.R."/>
        </authorList>
    </citation>
    <scope>NUCLEOTIDE SEQUENCE [LARGE SCALE GENOMIC DNA]</scope>
    <source>
        <strain evidence="2">IBT 14317</strain>
    </source>
</reference>
<sequence length="224" mass="24462">MTSTLQGQAELRSNDSQPTLDRPDKLNDPSFLLTLHRWASPTRNRAGSTTPNGPVGLGLTRSPHDPFILITLNQLGTVYHAANKPAAAKTVFQRALSAAETAPSDHLSALQMVHALTLAYKDQSKLAQAETLGQRAGQMTEAVTLRHAAFTTLQATLEDRHLEILNELHDLGLVHGYSGNPVRAEEICRQALQGFEQSPLGADHVITLLAVYYHNSMLQSSYHL</sequence>
<gene>
    <name evidence="2" type="ORF">BDV23DRAFT_184303</name>
</gene>
<evidence type="ECO:0000313" key="2">
    <source>
        <dbReference type="EMBL" id="KAE8389546.1"/>
    </source>
</evidence>
<dbReference type="EMBL" id="ML735264">
    <property type="protein sequence ID" value="KAE8389546.1"/>
    <property type="molecule type" value="Genomic_DNA"/>
</dbReference>
<feature type="region of interest" description="Disordered" evidence="1">
    <location>
        <begin position="1"/>
        <end position="28"/>
    </location>
</feature>